<organism evidence="1 2">
    <name type="scientific">Candidatus Accumulibacter appositus</name>
    <dbReference type="NCBI Taxonomy" id="1454003"/>
    <lineage>
        <taxon>Bacteria</taxon>
        <taxon>Pseudomonadati</taxon>
        <taxon>Pseudomonadota</taxon>
        <taxon>Betaproteobacteria</taxon>
        <taxon>Candidatus Accumulibacter</taxon>
    </lineage>
</organism>
<proteinExistence type="predicted"/>
<name>A0A011PMW2_9PROT</name>
<dbReference type="AlphaFoldDB" id="A0A011PMW2"/>
<accession>A0A011PMW2</accession>
<sequence length="92" mass="10409">MGESIVKWHELPVLIRDSWSQESPLSRPYTLTPFVYPKTTLVVRSENIGHLSMAPVMAMARAGITHADKEVPESLLSPEWLQKRALPVRSSR</sequence>
<reference evidence="1 2" key="1">
    <citation type="submission" date="2014-02" db="EMBL/GenBank/DDBJ databases">
        <title>Expanding our view of genomic diversity in Candidatus Accumulibacter clades.</title>
        <authorList>
            <person name="Skennerton C.T."/>
            <person name="Barr J.J."/>
            <person name="Slater F.R."/>
            <person name="Bond P.L."/>
            <person name="Tyson G.W."/>
        </authorList>
    </citation>
    <scope>NUCLEOTIDE SEQUENCE [LARGE SCALE GENOMIC DNA]</scope>
    <source>
        <strain evidence="2">BA-92</strain>
    </source>
</reference>
<dbReference type="EMBL" id="JEMX01000078">
    <property type="protein sequence ID" value="EXI78200.1"/>
    <property type="molecule type" value="Genomic_DNA"/>
</dbReference>
<comment type="caution">
    <text evidence="1">The sequence shown here is derived from an EMBL/GenBank/DDBJ whole genome shotgun (WGS) entry which is preliminary data.</text>
</comment>
<dbReference type="Proteomes" id="UP000021816">
    <property type="component" value="Unassembled WGS sequence"/>
</dbReference>
<protein>
    <submittedName>
        <fullName evidence="1">Uncharacterized protein</fullName>
    </submittedName>
</protein>
<dbReference type="PATRIC" id="fig|1454003.3.peg.3340"/>
<gene>
    <name evidence="1" type="ORF">AW10_03284</name>
</gene>
<evidence type="ECO:0000313" key="2">
    <source>
        <dbReference type="Proteomes" id="UP000021816"/>
    </source>
</evidence>
<evidence type="ECO:0000313" key="1">
    <source>
        <dbReference type="EMBL" id="EXI78200.1"/>
    </source>
</evidence>